<dbReference type="EMBL" id="CAFBLD010000010">
    <property type="protein sequence ID" value="CAB4876990.1"/>
    <property type="molecule type" value="Genomic_DNA"/>
</dbReference>
<evidence type="ECO:0000313" key="6">
    <source>
        <dbReference type="EMBL" id="CAB4876990.1"/>
    </source>
</evidence>
<evidence type="ECO:0000313" key="7">
    <source>
        <dbReference type="EMBL" id="CAB4946629.1"/>
    </source>
</evidence>
<dbReference type="EMBL" id="CAESAE010000002">
    <property type="protein sequence ID" value="CAB4334019.1"/>
    <property type="molecule type" value="Genomic_DNA"/>
</dbReference>
<gene>
    <name evidence="2" type="ORF">UFOPK2510_00487</name>
    <name evidence="3" type="ORF">UFOPK2718_01197</name>
    <name evidence="4" type="ORF">UFOPK2936_00962</name>
    <name evidence="5" type="ORF">UFOPK3174_01231</name>
    <name evidence="6" type="ORF">UFOPK3328_01418</name>
    <name evidence="7" type="ORF">UFOPK3779_00909</name>
    <name evidence="8" type="ORF">UFOPK3913_00976</name>
    <name evidence="1" type="ORF">UFOPK4107_00458</name>
    <name evidence="9" type="ORF">UFOPK4403_00648</name>
</gene>
<evidence type="ECO:0000313" key="9">
    <source>
        <dbReference type="EMBL" id="CAB5071637.1"/>
    </source>
</evidence>
<name>A0A6J5Z0X6_9ZZZZ</name>
<dbReference type="EMBL" id="CAEZXO010000003">
    <property type="protein sequence ID" value="CAB4688293.1"/>
    <property type="molecule type" value="Genomic_DNA"/>
</dbReference>
<dbReference type="EMBL" id="CAFABH010000024">
    <property type="protein sequence ID" value="CAB4832027.1"/>
    <property type="molecule type" value="Genomic_DNA"/>
</dbReference>
<dbReference type="EMBL" id="CAFBNH010000005">
    <property type="protein sequence ID" value="CAB4946629.1"/>
    <property type="molecule type" value="Genomic_DNA"/>
</dbReference>
<proteinExistence type="predicted"/>
<dbReference type="AlphaFoldDB" id="A0A6J5Z0X6"/>
<sequence>MKRHSIARVQSAKSLGKLLSLGAISFATSVLVIGSMPTSLAASSAPKPKVTAKATPKATAKATSAAKPMVKITVAPSARAGEGAGGFRGRFANLTTAQRSCLAKNGLVIPTPGAARPTARPTGGAGINRGNFDPTKMASAYKACKIALPTGGFNGGGRFDPAKLQAFETCMTKAGFKSTSGFGRYDQSDPDTAVALIKCQKSSGFTMPTRPGGNN</sequence>
<evidence type="ECO:0000313" key="3">
    <source>
        <dbReference type="EMBL" id="CAB4730341.1"/>
    </source>
</evidence>
<dbReference type="EMBL" id="CAFBOC010000010">
    <property type="protein sequence ID" value="CAB4978621.1"/>
    <property type="molecule type" value="Genomic_DNA"/>
</dbReference>
<evidence type="ECO:0000313" key="8">
    <source>
        <dbReference type="EMBL" id="CAB4978621.1"/>
    </source>
</evidence>
<reference evidence="1" key="1">
    <citation type="submission" date="2020-05" db="EMBL/GenBank/DDBJ databases">
        <authorList>
            <person name="Chiriac C."/>
            <person name="Salcher M."/>
            <person name="Ghai R."/>
            <person name="Kavagutti S V."/>
        </authorList>
    </citation>
    <scope>NUCLEOTIDE SEQUENCE</scope>
</reference>
<evidence type="ECO:0000313" key="2">
    <source>
        <dbReference type="EMBL" id="CAB4688293.1"/>
    </source>
</evidence>
<protein>
    <submittedName>
        <fullName evidence="1">Unannotated protein</fullName>
    </submittedName>
</protein>
<organism evidence="1">
    <name type="scientific">freshwater metagenome</name>
    <dbReference type="NCBI Taxonomy" id="449393"/>
    <lineage>
        <taxon>unclassified sequences</taxon>
        <taxon>metagenomes</taxon>
        <taxon>ecological metagenomes</taxon>
    </lineage>
</organism>
<evidence type="ECO:0000313" key="1">
    <source>
        <dbReference type="EMBL" id="CAB4334019.1"/>
    </source>
</evidence>
<accession>A0A6J5Z0X6</accession>
<evidence type="ECO:0000313" key="5">
    <source>
        <dbReference type="EMBL" id="CAB4832027.1"/>
    </source>
</evidence>
<dbReference type="EMBL" id="CAFBQX010000002">
    <property type="protein sequence ID" value="CAB5071637.1"/>
    <property type="molecule type" value="Genomic_DNA"/>
</dbReference>
<dbReference type="EMBL" id="CAEZZW010000004">
    <property type="protein sequence ID" value="CAB4781474.1"/>
    <property type="molecule type" value="Genomic_DNA"/>
</dbReference>
<evidence type="ECO:0000313" key="4">
    <source>
        <dbReference type="EMBL" id="CAB4781474.1"/>
    </source>
</evidence>
<dbReference type="EMBL" id="CAEZYM010000011">
    <property type="protein sequence ID" value="CAB4730341.1"/>
    <property type="molecule type" value="Genomic_DNA"/>
</dbReference>